<evidence type="ECO:0000313" key="3">
    <source>
        <dbReference type="Proteomes" id="UP001595075"/>
    </source>
</evidence>
<comment type="caution">
    <text evidence="2">The sequence shown here is derived from an EMBL/GenBank/DDBJ whole genome shotgun (WGS) entry which is preliminary data.</text>
</comment>
<evidence type="ECO:0000256" key="1">
    <source>
        <dbReference type="SAM" id="SignalP"/>
    </source>
</evidence>
<organism evidence="2 3">
    <name type="scientific">Oculimacula yallundae</name>
    <dbReference type="NCBI Taxonomy" id="86028"/>
    <lineage>
        <taxon>Eukaryota</taxon>
        <taxon>Fungi</taxon>
        <taxon>Dikarya</taxon>
        <taxon>Ascomycota</taxon>
        <taxon>Pezizomycotina</taxon>
        <taxon>Leotiomycetes</taxon>
        <taxon>Helotiales</taxon>
        <taxon>Ploettnerulaceae</taxon>
        <taxon>Oculimacula</taxon>
    </lineage>
</organism>
<keyword evidence="3" id="KW-1185">Reference proteome</keyword>
<gene>
    <name evidence="2" type="ORF">VTL71DRAFT_16240</name>
</gene>
<keyword evidence="1" id="KW-0732">Signal</keyword>
<evidence type="ECO:0008006" key="4">
    <source>
        <dbReference type="Google" id="ProtNLM"/>
    </source>
</evidence>
<sequence>MVLRLDLGLFITRALCYVSVSFEFFFSAKFSSGCIHGESQLLMEGWCWVVHGETFATAFMLRKGGFLPTGKKKVAAANRRGN</sequence>
<name>A0ABR4CEK8_9HELO</name>
<reference evidence="2 3" key="1">
    <citation type="journal article" date="2024" name="Commun. Biol.">
        <title>Comparative genomic analysis of thermophilic fungi reveals convergent evolutionary adaptations and gene losses.</title>
        <authorList>
            <person name="Steindorff A.S."/>
            <person name="Aguilar-Pontes M.V."/>
            <person name="Robinson A.J."/>
            <person name="Andreopoulos B."/>
            <person name="LaButti K."/>
            <person name="Kuo A."/>
            <person name="Mondo S."/>
            <person name="Riley R."/>
            <person name="Otillar R."/>
            <person name="Haridas S."/>
            <person name="Lipzen A."/>
            <person name="Grimwood J."/>
            <person name="Schmutz J."/>
            <person name="Clum A."/>
            <person name="Reid I.D."/>
            <person name="Moisan M.C."/>
            <person name="Butler G."/>
            <person name="Nguyen T.T.M."/>
            <person name="Dewar K."/>
            <person name="Conant G."/>
            <person name="Drula E."/>
            <person name="Henrissat B."/>
            <person name="Hansel C."/>
            <person name="Singer S."/>
            <person name="Hutchinson M.I."/>
            <person name="de Vries R.P."/>
            <person name="Natvig D.O."/>
            <person name="Powell A.J."/>
            <person name="Tsang A."/>
            <person name="Grigoriev I.V."/>
        </authorList>
    </citation>
    <scope>NUCLEOTIDE SEQUENCE [LARGE SCALE GENOMIC DNA]</scope>
    <source>
        <strain evidence="2 3">CBS 494.80</strain>
    </source>
</reference>
<feature type="signal peptide" evidence="1">
    <location>
        <begin position="1"/>
        <end position="16"/>
    </location>
</feature>
<protein>
    <recommendedName>
        <fullName evidence="4">Secreted protein</fullName>
    </recommendedName>
</protein>
<feature type="chain" id="PRO_5046617730" description="Secreted protein" evidence="1">
    <location>
        <begin position="17"/>
        <end position="82"/>
    </location>
</feature>
<proteinExistence type="predicted"/>
<accession>A0ABR4CEK8</accession>
<dbReference type="Proteomes" id="UP001595075">
    <property type="component" value="Unassembled WGS sequence"/>
</dbReference>
<dbReference type="EMBL" id="JAZHXI010000009">
    <property type="protein sequence ID" value="KAL2068142.1"/>
    <property type="molecule type" value="Genomic_DNA"/>
</dbReference>
<evidence type="ECO:0000313" key="2">
    <source>
        <dbReference type="EMBL" id="KAL2068142.1"/>
    </source>
</evidence>